<dbReference type="InterPro" id="IPR051045">
    <property type="entry name" value="TonB-dependent_transducer"/>
</dbReference>
<dbReference type="AlphaFoldDB" id="A0A431TVT1"/>
<dbReference type="GO" id="GO:0031992">
    <property type="term" value="F:energy transducer activity"/>
    <property type="evidence" value="ECO:0007669"/>
    <property type="project" value="TreeGrafter"/>
</dbReference>
<evidence type="ECO:0000256" key="4">
    <source>
        <dbReference type="ARBA" id="ARBA00022475"/>
    </source>
</evidence>
<dbReference type="SUPFAM" id="SSF74653">
    <property type="entry name" value="TolA/TonB C-terminal domain"/>
    <property type="match status" value="1"/>
</dbReference>
<dbReference type="InterPro" id="IPR006260">
    <property type="entry name" value="TonB/TolA_C"/>
</dbReference>
<protein>
    <submittedName>
        <fullName evidence="12">TonB family protein</fullName>
    </submittedName>
</protein>
<evidence type="ECO:0000256" key="7">
    <source>
        <dbReference type="ARBA" id="ARBA00022927"/>
    </source>
</evidence>
<dbReference type="Pfam" id="PF03544">
    <property type="entry name" value="TonB_C"/>
    <property type="match status" value="1"/>
</dbReference>
<dbReference type="SUPFAM" id="SSF82185">
    <property type="entry name" value="Histone H3 K4-specific methyltransferase SET7/9 N-terminal domain"/>
    <property type="match status" value="1"/>
</dbReference>
<comment type="caution">
    <text evidence="12">The sequence shown here is derived from an EMBL/GenBank/DDBJ whole genome shotgun (WGS) entry which is preliminary data.</text>
</comment>
<evidence type="ECO:0000256" key="6">
    <source>
        <dbReference type="ARBA" id="ARBA00022692"/>
    </source>
</evidence>
<evidence type="ECO:0000313" key="13">
    <source>
        <dbReference type="Proteomes" id="UP000282184"/>
    </source>
</evidence>
<evidence type="ECO:0000256" key="3">
    <source>
        <dbReference type="ARBA" id="ARBA00022448"/>
    </source>
</evidence>
<evidence type="ECO:0000259" key="11">
    <source>
        <dbReference type="PROSITE" id="PS52015"/>
    </source>
</evidence>
<keyword evidence="4" id="KW-1003">Cell membrane</keyword>
<evidence type="ECO:0000313" key="12">
    <source>
        <dbReference type="EMBL" id="RTQ45608.1"/>
    </source>
</evidence>
<accession>A0A431TVT1</accession>
<dbReference type="OrthoDB" id="1039448at2"/>
<dbReference type="EMBL" id="RXOF01000019">
    <property type="protein sequence ID" value="RTQ45608.1"/>
    <property type="molecule type" value="Genomic_DNA"/>
</dbReference>
<comment type="subcellular location">
    <subcellularLocation>
        <location evidence="1">Cell inner membrane</location>
        <topology evidence="1">Single-pass membrane protein</topology>
        <orientation evidence="1">Periplasmic side</orientation>
    </subcellularLocation>
</comment>
<evidence type="ECO:0000256" key="1">
    <source>
        <dbReference type="ARBA" id="ARBA00004383"/>
    </source>
</evidence>
<dbReference type="RefSeq" id="WP_126695805.1">
    <property type="nucleotide sequence ID" value="NZ_RXOF01000019.1"/>
</dbReference>
<feature type="signal peptide" evidence="10">
    <location>
        <begin position="1"/>
        <end position="19"/>
    </location>
</feature>
<evidence type="ECO:0000256" key="10">
    <source>
        <dbReference type="SAM" id="SignalP"/>
    </source>
</evidence>
<proteinExistence type="inferred from homology"/>
<keyword evidence="6" id="KW-0812">Transmembrane</keyword>
<name>A0A431TVT1_9BACT</name>
<evidence type="ECO:0000256" key="8">
    <source>
        <dbReference type="ARBA" id="ARBA00022989"/>
    </source>
</evidence>
<keyword evidence="5" id="KW-0997">Cell inner membrane</keyword>
<feature type="domain" description="TonB C-terminal" evidence="11">
    <location>
        <begin position="161"/>
        <end position="256"/>
    </location>
</feature>
<evidence type="ECO:0000256" key="9">
    <source>
        <dbReference type="ARBA" id="ARBA00023136"/>
    </source>
</evidence>
<dbReference type="Gene3D" id="2.20.110.10">
    <property type="entry name" value="Histone H3 K4-specific methyltransferase SET7/9 N-terminal domain"/>
    <property type="match status" value="1"/>
</dbReference>
<dbReference type="Gene3D" id="3.30.1150.10">
    <property type="match status" value="1"/>
</dbReference>
<dbReference type="GO" id="GO:0098797">
    <property type="term" value="C:plasma membrane protein complex"/>
    <property type="evidence" value="ECO:0007669"/>
    <property type="project" value="TreeGrafter"/>
</dbReference>
<dbReference type="GO" id="GO:0055085">
    <property type="term" value="P:transmembrane transport"/>
    <property type="evidence" value="ECO:0007669"/>
    <property type="project" value="InterPro"/>
</dbReference>
<keyword evidence="13" id="KW-1185">Reference proteome</keyword>
<keyword evidence="8" id="KW-1133">Transmembrane helix</keyword>
<dbReference type="NCBIfam" id="TIGR01352">
    <property type="entry name" value="tonB_Cterm"/>
    <property type="match status" value="1"/>
</dbReference>
<keyword evidence="10" id="KW-0732">Signal</keyword>
<dbReference type="InterPro" id="IPR037682">
    <property type="entry name" value="TonB_C"/>
</dbReference>
<dbReference type="PANTHER" id="PTHR33446:SF2">
    <property type="entry name" value="PROTEIN TONB"/>
    <property type="match status" value="1"/>
</dbReference>
<feature type="chain" id="PRO_5019404492" evidence="10">
    <location>
        <begin position="20"/>
        <end position="261"/>
    </location>
</feature>
<evidence type="ECO:0000256" key="5">
    <source>
        <dbReference type="ARBA" id="ARBA00022519"/>
    </source>
</evidence>
<dbReference type="Proteomes" id="UP000282184">
    <property type="component" value="Unassembled WGS sequence"/>
</dbReference>
<sequence>MKVLLLAACALLGPVAAWAQAPQECIKDSLVSFYDIDWVAVKPAQAYYLQVKMPARAGAPALTRIFFPDGRLYSEVSYSTADRRVVQGPVRTWYPDGQPRLDYRADDGKIDGYLRSYYADGRLKRNDLYDHGRLIKGQYFTPDGELVQPHVPVQQDPAFPGGPAALTSYLQGHLTYPTSLTDVGDGQVLVAFTVTARGDVTDVRVQTSISPQLDAAAVAAVRTLPAFEPGRIDGERTPMTVLVPITFKAPGVIKAMRQLGL</sequence>
<comment type="similarity">
    <text evidence="2">Belongs to the TonB family.</text>
</comment>
<dbReference type="PROSITE" id="PS52015">
    <property type="entry name" value="TONB_CTD"/>
    <property type="match status" value="1"/>
</dbReference>
<keyword evidence="7" id="KW-0653">Protein transport</keyword>
<reference evidence="12 13" key="1">
    <citation type="submission" date="2018-12" db="EMBL/GenBank/DDBJ databases">
        <title>Hymenobacter gummosus sp. nov., isolated from a spring.</title>
        <authorList>
            <person name="Nie L."/>
        </authorList>
    </citation>
    <scope>NUCLEOTIDE SEQUENCE [LARGE SCALE GENOMIC DNA]</scope>
    <source>
        <strain evidence="12 13">KCTC 52166</strain>
    </source>
</reference>
<dbReference type="GO" id="GO:0015031">
    <property type="term" value="P:protein transport"/>
    <property type="evidence" value="ECO:0007669"/>
    <property type="project" value="UniProtKB-KW"/>
</dbReference>
<keyword evidence="3" id="KW-0813">Transport</keyword>
<organism evidence="12 13">
    <name type="scientific">Hymenobacter gummosus</name>
    <dbReference type="NCBI Taxonomy" id="1776032"/>
    <lineage>
        <taxon>Bacteria</taxon>
        <taxon>Pseudomonadati</taxon>
        <taxon>Bacteroidota</taxon>
        <taxon>Cytophagia</taxon>
        <taxon>Cytophagales</taxon>
        <taxon>Hymenobacteraceae</taxon>
        <taxon>Hymenobacter</taxon>
    </lineage>
</organism>
<gene>
    <name evidence="12" type="ORF">EJV47_24260</name>
</gene>
<dbReference type="PANTHER" id="PTHR33446">
    <property type="entry name" value="PROTEIN TONB-RELATED"/>
    <property type="match status" value="1"/>
</dbReference>
<evidence type="ECO:0000256" key="2">
    <source>
        <dbReference type="ARBA" id="ARBA00006555"/>
    </source>
</evidence>
<keyword evidence="9" id="KW-0472">Membrane</keyword>